<evidence type="ECO:0000313" key="3">
    <source>
        <dbReference type="Proteomes" id="UP000319103"/>
    </source>
</evidence>
<dbReference type="OrthoDB" id="5181666at2"/>
<accession>A0A540WDR6</accession>
<dbReference type="PANTHER" id="PTHR30015">
    <property type="entry name" value="MRR RESTRICTION SYSTEM PROTEIN"/>
    <property type="match status" value="1"/>
</dbReference>
<dbReference type="Gene3D" id="3.40.1350.10">
    <property type="match status" value="1"/>
</dbReference>
<dbReference type="InterPro" id="IPR011856">
    <property type="entry name" value="tRNA_endonuc-like_dom_sf"/>
</dbReference>
<dbReference type="EMBL" id="VIGB01000003">
    <property type="protein sequence ID" value="TQF07092.1"/>
    <property type="molecule type" value="Genomic_DNA"/>
</dbReference>
<keyword evidence="2" id="KW-0540">Nuclease</keyword>
<feature type="domain" description="Restriction endonuclease type IV Mrr" evidence="1">
    <location>
        <begin position="5"/>
        <end position="115"/>
    </location>
</feature>
<name>A0A540WDR6_9ACTN</name>
<comment type="caution">
    <text evidence="2">The sequence shown here is derived from an EMBL/GenBank/DDBJ whole genome shotgun (WGS) entry which is preliminary data.</text>
</comment>
<evidence type="ECO:0000259" key="1">
    <source>
        <dbReference type="Pfam" id="PF04471"/>
    </source>
</evidence>
<dbReference type="GO" id="GO:0003677">
    <property type="term" value="F:DNA binding"/>
    <property type="evidence" value="ECO:0007669"/>
    <property type="project" value="InterPro"/>
</dbReference>
<reference evidence="2 3" key="1">
    <citation type="submission" date="2019-06" db="EMBL/GenBank/DDBJ databases">
        <title>Description of Kitasatospora acidophila sp. nov. isolated from pine grove soil, and reclassification of Streptomyces novaecaesareae to Kitasatospora novaeceasareae comb. nov.</title>
        <authorList>
            <person name="Kim M.J."/>
        </authorList>
    </citation>
    <scope>NUCLEOTIDE SEQUENCE [LARGE SCALE GENOMIC DNA]</scope>
    <source>
        <strain evidence="2 3">MMS16-CNU292</strain>
    </source>
</reference>
<dbReference type="Pfam" id="PF04471">
    <property type="entry name" value="Mrr_cat"/>
    <property type="match status" value="1"/>
</dbReference>
<dbReference type="InterPro" id="IPR052906">
    <property type="entry name" value="Type_IV_Methyl-Rstrct_Enzyme"/>
</dbReference>
<dbReference type="PANTHER" id="PTHR30015:SF6">
    <property type="entry name" value="SLL1429 PROTEIN"/>
    <property type="match status" value="1"/>
</dbReference>
<proteinExistence type="predicted"/>
<keyword evidence="2" id="KW-0255">Endonuclease</keyword>
<dbReference type="AlphaFoldDB" id="A0A540WDR6"/>
<keyword evidence="2" id="KW-0378">Hydrolase</keyword>
<gene>
    <name evidence="2" type="ORF">E6W39_02600</name>
</gene>
<dbReference type="SUPFAM" id="SSF52980">
    <property type="entry name" value="Restriction endonuclease-like"/>
    <property type="match status" value="1"/>
</dbReference>
<dbReference type="InterPro" id="IPR011335">
    <property type="entry name" value="Restrct_endonuc-II-like"/>
</dbReference>
<dbReference type="GO" id="GO:0015666">
    <property type="term" value="F:restriction endodeoxyribonuclease activity"/>
    <property type="evidence" value="ECO:0007669"/>
    <property type="project" value="TreeGrafter"/>
</dbReference>
<dbReference type="InterPro" id="IPR007560">
    <property type="entry name" value="Restrct_endonuc_IV_Mrr"/>
</dbReference>
<sequence length="132" mass="14377">MHQLAAMTPTGFEQACADLLVRDGFHPVRRSGGAGDLGADVIAWDSYGRKIVVQCKRYKKPVGNEEVQRFNGTARPEHGADVPIMVGLNGFTVPAQKFAARHNITLVDQDALQDWAHGKDLHDIISDDLTAA</sequence>
<evidence type="ECO:0000313" key="2">
    <source>
        <dbReference type="EMBL" id="TQF07092.1"/>
    </source>
</evidence>
<organism evidence="2 3">
    <name type="scientific">Kitasatospora acidiphila</name>
    <dbReference type="NCBI Taxonomy" id="2567942"/>
    <lineage>
        <taxon>Bacteria</taxon>
        <taxon>Bacillati</taxon>
        <taxon>Actinomycetota</taxon>
        <taxon>Actinomycetes</taxon>
        <taxon>Kitasatosporales</taxon>
        <taxon>Streptomycetaceae</taxon>
        <taxon>Kitasatospora</taxon>
    </lineage>
</organism>
<dbReference type="Proteomes" id="UP000319103">
    <property type="component" value="Unassembled WGS sequence"/>
</dbReference>
<protein>
    <submittedName>
        <fullName evidence="2">Restriction endonuclease</fullName>
    </submittedName>
</protein>
<dbReference type="GO" id="GO:0009307">
    <property type="term" value="P:DNA restriction-modification system"/>
    <property type="evidence" value="ECO:0007669"/>
    <property type="project" value="InterPro"/>
</dbReference>
<keyword evidence="3" id="KW-1185">Reference proteome</keyword>